<proteinExistence type="predicted"/>
<keyword evidence="1" id="KW-0413">Isomerase</keyword>
<organism evidence="1 2">
    <name type="scientific">Streptomyces venezuelae</name>
    <dbReference type="NCBI Taxonomy" id="54571"/>
    <lineage>
        <taxon>Bacteria</taxon>
        <taxon>Bacillati</taxon>
        <taxon>Actinomycetota</taxon>
        <taxon>Actinomycetes</taxon>
        <taxon>Kitasatosporales</taxon>
        <taxon>Streptomycetaceae</taxon>
        <taxon>Streptomyces</taxon>
    </lineage>
</organism>
<reference evidence="1 2" key="1">
    <citation type="submission" date="2018-05" db="EMBL/GenBank/DDBJ databases">
        <title>Streptomyces venezuelae.</title>
        <authorList>
            <person name="Kim W."/>
            <person name="Lee N."/>
            <person name="Cho B.-K."/>
        </authorList>
    </citation>
    <scope>NUCLEOTIDE SEQUENCE [LARGE SCALE GENOMIC DNA]</scope>
    <source>
        <strain evidence="1 2">ATCC 14583</strain>
    </source>
</reference>
<keyword evidence="2" id="KW-1185">Reference proteome</keyword>
<dbReference type="InterPro" id="IPR004220">
    <property type="entry name" value="5-COMe_2-OHmuconate_Isoase"/>
</dbReference>
<dbReference type="RefSeq" id="WP_150168098.1">
    <property type="nucleotide sequence ID" value="NZ_CP029193.1"/>
</dbReference>
<dbReference type="Pfam" id="PF02962">
    <property type="entry name" value="CHMI"/>
    <property type="match status" value="1"/>
</dbReference>
<dbReference type="Gene3D" id="3.30.429.10">
    <property type="entry name" value="Macrophage Migration Inhibitory Factor"/>
    <property type="match status" value="1"/>
</dbReference>
<dbReference type="EMBL" id="CP029193">
    <property type="protein sequence ID" value="QES27327.1"/>
    <property type="molecule type" value="Genomic_DNA"/>
</dbReference>
<dbReference type="InterPro" id="IPR014347">
    <property type="entry name" value="Tautomerase/MIF_sf"/>
</dbReference>
<dbReference type="GO" id="GO:0008704">
    <property type="term" value="F:5-carboxymethyl-2-hydroxymuconate delta-isomerase activity"/>
    <property type="evidence" value="ECO:0007669"/>
    <property type="project" value="InterPro"/>
</dbReference>
<gene>
    <name evidence="1" type="ORF">DEJ47_13455</name>
</gene>
<dbReference type="AlphaFoldDB" id="A0A5P2BBA0"/>
<dbReference type="PANTHER" id="PTHR37950:SF1">
    <property type="entry name" value="4-HYDROXYPHENYLACETATE CATABOLISM PROTEIN"/>
    <property type="match status" value="1"/>
</dbReference>
<sequence length="114" mass="12154">MPHIDIDYADTLSGTLDLPALVAELHPLVVERVDSVGVGKTFCRPSAAFVDGRPEVAFVHVTVGLLAGRTRGVKAALSEDVLALLGKHLSGVEGATYSVEVRDLDPSYRLHPTH</sequence>
<accession>A0A5P2BBA0</accession>
<dbReference type="PANTHER" id="PTHR37950">
    <property type="entry name" value="4-HYDROXYPHENYLACETATE CATABOLISM PROTEIN"/>
    <property type="match status" value="1"/>
</dbReference>
<protein>
    <submittedName>
        <fullName evidence="1">5-carboxymethyl-2-hydroxymuconate delta isomerase</fullName>
    </submittedName>
</protein>
<name>A0A5P2BBA0_STRVZ</name>
<evidence type="ECO:0000313" key="2">
    <source>
        <dbReference type="Proteomes" id="UP000323046"/>
    </source>
</evidence>
<dbReference type="SUPFAM" id="SSF55331">
    <property type="entry name" value="Tautomerase/MIF"/>
    <property type="match status" value="1"/>
</dbReference>
<dbReference type="OrthoDB" id="7203947at2"/>
<dbReference type="Proteomes" id="UP000323046">
    <property type="component" value="Chromosome"/>
</dbReference>
<evidence type="ECO:0000313" key="1">
    <source>
        <dbReference type="EMBL" id="QES27327.1"/>
    </source>
</evidence>